<dbReference type="PaxDb" id="121845-A0A1S3DJY7"/>
<evidence type="ECO:0000313" key="5">
    <source>
        <dbReference type="RefSeq" id="XP_008482560.1"/>
    </source>
</evidence>
<sequence length="407" mass="43595">MNAFVVLCTLAVAAHAATTPTPEKESVTPRNVRQLHPAGYQPLPGYAPQRAAYNPYFPQAAPAPAYPAYYPAPAYPGFPSPYYPLREESSGAEESSYWSYIPSFSNIGSYFSNYPSYYPSWFGTSESESSSAASTGNSPATSSEAEENNAALLKSGLAKPQPAQPYSAIKAPIDNRFRYQPAQPIQPQFIVAGQPQFYGHYSAFQGQQDPSKLTAANNGAISSYLFLRNQPQLPVFQNNQQKFAVPATFQNGNVKEAHQQFVQYSKELQGEPSKQVEKQAAPSENHNVVVDSPAADPAPQQAEEQKNESSNGSTVNSPVAQAKPKGLAVAGEGGVADSSPSGTALVGKKGMALAAPSSIAIAGPDTPLTLTIDTGSQHKTKKANKEKKPIARFSETRGYHIDDARNE</sequence>
<feature type="compositionally biased region" description="Low complexity" evidence="1">
    <location>
        <begin position="288"/>
        <end position="302"/>
    </location>
</feature>
<feature type="domain" description="DUF4774" evidence="3">
    <location>
        <begin position="320"/>
        <end position="365"/>
    </location>
</feature>
<feature type="compositionally biased region" description="Polar residues" evidence="1">
    <location>
        <begin position="308"/>
        <end position="319"/>
    </location>
</feature>
<keyword evidence="2" id="KW-0732">Signal</keyword>
<dbReference type="KEGG" id="dci:103519250"/>
<dbReference type="Proteomes" id="UP000079169">
    <property type="component" value="Unplaced"/>
</dbReference>
<dbReference type="InterPro" id="IPR031942">
    <property type="entry name" value="DUF4774"/>
</dbReference>
<gene>
    <name evidence="5" type="primary">LOC103519250</name>
</gene>
<name>A0A1S3DJY7_DIACI</name>
<feature type="signal peptide" evidence="2">
    <location>
        <begin position="1"/>
        <end position="16"/>
    </location>
</feature>
<feature type="chain" id="PRO_5010370058" evidence="2">
    <location>
        <begin position="17"/>
        <end position="407"/>
    </location>
</feature>
<feature type="compositionally biased region" description="Basic and acidic residues" evidence="1">
    <location>
        <begin position="386"/>
        <end position="407"/>
    </location>
</feature>
<protein>
    <submittedName>
        <fullName evidence="5">Uncharacterized protein LOC103519250</fullName>
    </submittedName>
</protein>
<feature type="region of interest" description="Disordered" evidence="1">
    <location>
        <begin position="128"/>
        <end position="149"/>
    </location>
</feature>
<accession>A0A1S3DJY7</accession>
<dbReference type="GeneID" id="103519250"/>
<reference evidence="5" key="1">
    <citation type="submission" date="2025-08" db="UniProtKB">
        <authorList>
            <consortium name="RefSeq"/>
        </authorList>
    </citation>
    <scope>IDENTIFICATION</scope>
</reference>
<dbReference type="OMA" id="YGHYSAF"/>
<dbReference type="AlphaFoldDB" id="A0A1S3DJY7"/>
<organism evidence="4 5">
    <name type="scientific">Diaphorina citri</name>
    <name type="common">Asian citrus psyllid</name>
    <dbReference type="NCBI Taxonomy" id="121845"/>
    <lineage>
        <taxon>Eukaryota</taxon>
        <taxon>Metazoa</taxon>
        <taxon>Ecdysozoa</taxon>
        <taxon>Arthropoda</taxon>
        <taxon>Hexapoda</taxon>
        <taxon>Insecta</taxon>
        <taxon>Pterygota</taxon>
        <taxon>Neoptera</taxon>
        <taxon>Paraneoptera</taxon>
        <taxon>Hemiptera</taxon>
        <taxon>Sternorrhyncha</taxon>
        <taxon>Psylloidea</taxon>
        <taxon>Psyllidae</taxon>
        <taxon>Diaphorininae</taxon>
        <taxon>Diaphorina</taxon>
    </lineage>
</organism>
<dbReference type="RefSeq" id="XP_008482560.1">
    <property type="nucleotide sequence ID" value="XM_008484338.2"/>
</dbReference>
<feature type="region of interest" description="Disordered" evidence="1">
    <location>
        <begin position="361"/>
        <end position="407"/>
    </location>
</feature>
<evidence type="ECO:0000256" key="2">
    <source>
        <dbReference type="SAM" id="SignalP"/>
    </source>
</evidence>
<feature type="compositionally biased region" description="Polar residues" evidence="1">
    <location>
        <begin position="368"/>
        <end position="377"/>
    </location>
</feature>
<proteinExistence type="predicted"/>
<evidence type="ECO:0000313" key="4">
    <source>
        <dbReference type="Proteomes" id="UP000079169"/>
    </source>
</evidence>
<feature type="region of interest" description="Disordered" evidence="1">
    <location>
        <begin position="269"/>
        <end position="345"/>
    </location>
</feature>
<dbReference type="Pfam" id="PF15999">
    <property type="entry name" value="DUF4774"/>
    <property type="match status" value="1"/>
</dbReference>
<keyword evidence="4" id="KW-1185">Reference proteome</keyword>
<evidence type="ECO:0000259" key="3">
    <source>
        <dbReference type="Pfam" id="PF15999"/>
    </source>
</evidence>
<evidence type="ECO:0000256" key="1">
    <source>
        <dbReference type="SAM" id="MobiDB-lite"/>
    </source>
</evidence>